<protein>
    <submittedName>
        <fullName evidence="1">Uncharacterized protein</fullName>
    </submittedName>
</protein>
<proteinExistence type="predicted"/>
<sequence>MSYRDRIDPGWKQNLPRDPTRFVGFDAEVPDSFPIVDRILPPQTSVHFVETLISGILPSGRKTQHALLPGTAAQKYLAKPYSTWSPGPHDLFSSSPIDHVMVRIGSHLDSARLQLLDKNVHAVKSRIWEGIMPVSEKRWSEKGLNSVEWHAVACQQLSSVIEVFAYLNHPIGRHCLLETITLIRGHWKDFENCFNALTAAERDCEGPVPVAQLWDEFVEDLFTVITTRAHSWVLGKVNRLKHRDRELLRHTHSHPDGVSTTAEQLAIMNRIHDATEIAAHADYSIFLHLEHSDPPAPGPKPSFEQRRAEYHKALRLRSRQKTVASVFARMSAGEEVRALNHVERSLESVREQSEAQNEVRTELRGEPGVVGAVAWLRKVKEVAERVDKKWGFVMYRLTYGQTDEEWRAFMEKLEGDLKNWGDAGEEIGVEDVRGHATLEWHDGKELGIEEGDVEGARRHFTQLKASNEGSNNPWYNTSVFLTIDSSCYASYSHTHPLSTLLFPGDIGGFVLGVDTGFSAEEQAADEHADETPFYSGQMRILSTLVFSDVFPLMFTQTQFLDDLWPLALRHPELLYVGPTVPAQLKRWKEVWGVKARVFDMAANYVNSGRI</sequence>
<dbReference type="EMBL" id="MCFA01000014">
    <property type="protein sequence ID" value="ORY17081.1"/>
    <property type="molecule type" value="Genomic_DNA"/>
</dbReference>
<keyword evidence="2" id="KW-1185">Reference proteome</keyword>
<dbReference type="STRING" id="1231657.A0A1Y2A3I5"/>
<organism evidence="1 2">
    <name type="scientific">Clohesyomyces aquaticus</name>
    <dbReference type="NCBI Taxonomy" id="1231657"/>
    <lineage>
        <taxon>Eukaryota</taxon>
        <taxon>Fungi</taxon>
        <taxon>Dikarya</taxon>
        <taxon>Ascomycota</taxon>
        <taxon>Pezizomycotina</taxon>
        <taxon>Dothideomycetes</taxon>
        <taxon>Pleosporomycetidae</taxon>
        <taxon>Pleosporales</taxon>
        <taxon>Lindgomycetaceae</taxon>
        <taxon>Clohesyomyces</taxon>
    </lineage>
</organism>
<reference evidence="1 2" key="1">
    <citation type="submission" date="2016-07" db="EMBL/GenBank/DDBJ databases">
        <title>Pervasive Adenine N6-methylation of Active Genes in Fungi.</title>
        <authorList>
            <consortium name="DOE Joint Genome Institute"/>
            <person name="Mondo S.J."/>
            <person name="Dannebaum R.O."/>
            <person name="Kuo R.C."/>
            <person name="Labutti K."/>
            <person name="Haridas S."/>
            <person name="Kuo A."/>
            <person name="Salamov A."/>
            <person name="Ahrendt S.R."/>
            <person name="Lipzen A."/>
            <person name="Sullivan W."/>
            <person name="Andreopoulos W.B."/>
            <person name="Clum A."/>
            <person name="Lindquist E."/>
            <person name="Daum C."/>
            <person name="Ramamoorthy G.K."/>
            <person name="Gryganskyi A."/>
            <person name="Culley D."/>
            <person name="Magnuson J.K."/>
            <person name="James T.Y."/>
            <person name="O'Malley M.A."/>
            <person name="Stajich J.E."/>
            <person name="Spatafora J.W."/>
            <person name="Visel A."/>
            <person name="Grigoriev I.V."/>
        </authorList>
    </citation>
    <scope>NUCLEOTIDE SEQUENCE [LARGE SCALE GENOMIC DNA]</scope>
    <source>
        <strain evidence="1 2">CBS 115471</strain>
    </source>
</reference>
<evidence type="ECO:0000313" key="2">
    <source>
        <dbReference type="Proteomes" id="UP000193144"/>
    </source>
</evidence>
<accession>A0A1Y2A3I5</accession>
<comment type="caution">
    <text evidence="1">The sequence shown here is derived from an EMBL/GenBank/DDBJ whole genome shotgun (WGS) entry which is preliminary data.</text>
</comment>
<name>A0A1Y2A3I5_9PLEO</name>
<gene>
    <name evidence="1" type="ORF">BCR34DRAFT_597171</name>
</gene>
<dbReference type="Proteomes" id="UP000193144">
    <property type="component" value="Unassembled WGS sequence"/>
</dbReference>
<dbReference type="AlphaFoldDB" id="A0A1Y2A3I5"/>
<dbReference type="OrthoDB" id="3437405at2759"/>
<evidence type="ECO:0000313" key="1">
    <source>
        <dbReference type="EMBL" id="ORY17081.1"/>
    </source>
</evidence>